<dbReference type="AlphaFoldDB" id="A0A0F9D086"/>
<organism evidence="1">
    <name type="scientific">marine sediment metagenome</name>
    <dbReference type="NCBI Taxonomy" id="412755"/>
    <lineage>
        <taxon>unclassified sequences</taxon>
        <taxon>metagenomes</taxon>
        <taxon>ecological metagenomes</taxon>
    </lineage>
</organism>
<comment type="caution">
    <text evidence="1">The sequence shown here is derived from an EMBL/GenBank/DDBJ whole genome shotgun (WGS) entry which is preliminary data.</text>
</comment>
<gene>
    <name evidence="1" type="ORF">LCGC14_2338570</name>
</gene>
<proteinExistence type="predicted"/>
<evidence type="ECO:0000313" key="1">
    <source>
        <dbReference type="EMBL" id="KKL47136.1"/>
    </source>
</evidence>
<reference evidence="1" key="1">
    <citation type="journal article" date="2015" name="Nature">
        <title>Complex archaea that bridge the gap between prokaryotes and eukaryotes.</title>
        <authorList>
            <person name="Spang A."/>
            <person name="Saw J.H."/>
            <person name="Jorgensen S.L."/>
            <person name="Zaremba-Niedzwiedzka K."/>
            <person name="Martijn J."/>
            <person name="Lind A.E."/>
            <person name="van Eijk R."/>
            <person name="Schleper C."/>
            <person name="Guy L."/>
            <person name="Ettema T.J."/>
        </authorList>
    </citation>
    <scope>NUCLEOTIDE SEQUENCE</scope>
</reference>
<sequence length="73" mass="8525">MYQAREIVKRQNGEINSLISHIEHEIHINAIIQKKLSDCLLKVISQARSSQLLEIKIELQQALLEYNNNLKEE</sequence>
<name>A0A0F9D086_9ZZZZ</name>
<dbReference type="EMBL" id="LAZR01033778">
    <property type="protein sequence ID" value="KKL47136.1"/>
    <property type="molecule type" value="Genomic_DNA"/>
</dbReference>
<protein>
    <submittedName>
        <fullName evidence="1">Uncharacterized protein</fullName>
    </submittedName>
</protein>
<accession>A0A0F9D086</accession>